<evidence type="ECO:0000313" key="3">
    <source>
        <dbReference type="EMBL" id="PFJ30218.1"/>
    </source>
</evidence>
<feature type="domain" description="S1 motif" evidence="2">
    <location>
        <begin position="276"/>
        <end position="347"/>
    </location>
</feature>
<accession>A0A9X6WH84</accession>
<evidence type="ECO:0000259" key="2">
    <source>
        <dbReference type="PROSITE" id="PS50126"/>
    </source>
</evidence>
<dbReference type="InterPro" id="IPR012340">
    <property type="entry name" value="NA-bd_OB-fold"/>
</dbReference>
<dbReference type="InterPro" id="IPR050437">
    <property type="entry name" value="Ribos_protein_bS1-like"/>
</dbReference>
<gene>
    <name evidence="3" type="ORF">COJ15_30910</name>
</gene>
<dbReference type="PANTHER" id="PTHR10724">
    <property type="entry name" value="30S RIBOSOMAL PROTEIN S1"/>
    <property type="match status" value="1"/>
</dbReference>
<evidence type="ECO:0000313" key="4">
    <source>
        <dbReference type="Proteomes" id="UP000224003"/>
    </source>
</evidence>
<dbReference type="RefSeq" id="WP_098517541.1">
    <property type="nucleotide sequence ID" value="NZ_NUVX01000075.1"/>
</dbReference>
<dbReference type="GO" id="GO:0006412">
    <property type="term" value="P:translation"/>
    <property type="evidence" value="ECO:0007669"/>
    <property type="project" value="TreeGrafter"/>
</dbReference>
<protein>
    <recommendedName>
        <fullName evidence="2">S1 motif domain-containing protein</fullName>
    </recommendedName>
</protein>
<comment type="caution">
    <text evidence="3">The sequence shown here is derived from an EMBL/GenBank/DDBJ whole genome shotgun (WGS) entry which is preliminary data.</text>
</comment>
<dbReference type="Pfam" id="PF00575">
    <property type="entry name" value="S1"/>
    <property type="match status" value="1"/>
</dbReference>
<name>A0A9X6WH84_BACTU</name>
<dbReference type="SMART" id="SM00316">
    <property type="entry name" value="S1"/>
    <property type="match status" value="1"/>
</dbReference>
<reference evidence="3 4" key="1">
    <citation type="submission" date="2017-09" db="EMBL/GenBank/DDBJ databases">
        <title>Large-scale bioinformatics analysis of Bacillus genomes uncovers conserved roles of natural products in bacterial physiology.</title>
        <authorList>
            <consortium name="Agbiome Team Llc"/>
            <person name="Bleich R.M."/>
            <person name="Grubbs K.J."/>
            <person name="Santa Maria K.C."/>
            <person name="Allen S.E."/>
            <person name="Farag S."/>
            <person name="Shank E.A."/>
            <person name="Bowers A."/>
        </authorList>
    </citation>
    <scope>NUCLEOTIDE SEQUENCE [LARGE SCALE GENOMIC DNA]</scope>
    <source>
        <strain evidence="3 4">AFS085496</strain>
    </source>
</reference>
<dbReference type="InterPro" id="IPR003029">
    <property type="entry name" value="S1_domain"/>
</dbReference>
<feature type="compositionally biased region" description="Basic and acidic residues" evidence="1">
    <location>
        <begin position="197"/>
        <end position="209"/>
    </location>
</feature>
<sequence length="532" mass="60837">MNATLDVEERNAKIIKILVERDKEGFKYGEVKKYLEQLADEMGTTFKVVQNLYYNRVKEKSTDTPKETVVREKEEIDTTDNLSRTEIINGKDVRLVKDEDKTEYYVAKDVFYSLNIDRTSALAKEGLKKEYKQYIPVKSSHGFVKTTVLKPTNLAEFLKFIIQKHTSSVIRDKAQEFLNHIENPNQNSNTSTSTQENTEKTIVKQKPESQVIKTEHVHPIIKSVSKEEKTEQVNPIVKPVSKEEKNQASTTSYRMGKAVSFEKEEDKQPRPNYKYGDILEARVIHIPDYGAIIETLDEYKMKGLIHIGDIRYGHVSNVHMYFTVGDKIRAKVKRYDKENNRLNLTVKELKEPYRIKDEAEEKEKEEKFEEVMSEENGIILEDKPKNDVLAQELLKVKDRLTLASSPQETTQDTKVEAEIAPKAEPKVESVVGENKILSSGGTNMVTGETNLVIQSSQGLEIEGNKELENIISRLNNKIGAISPQAREKMLELLNENSIVEFTIAMIEVLPEFKADLGLMLLGEIEKKMSECL</sequence>
<dbReference type="Proteomes" id="UP000224003">
    <property type="component" value="Unassembled WGS sequence"/>
</dbReference>
<feature type="compositionally biased region" description="Basic and acidic residues" evidence="1">
    <location>
        <begin position="260"/>
        <end position="269"/>
    </location>
</feature>
<dbReference type="SUPFAM" id="SSF50249">
    <property type="entry name" value="Nucleic acid-binding proteins"/>
    <property type="match status" value="1"/>
</dbReference>
<feature type="compositionally biased region" description="Low complexity" evidence="1">
    <location>
        <begin position="182"/>
        <end position="196"/>
    </location>
</feature>
<dbReference type="GO" id="GO:0003729">
    <property type="term" value="F:mRNA binding"/>
    <property type="evidence" value="ECO:0007669"/>
    <property type="project" value="TreeGrafter"/>
</dbReference>
<dbReference type="EMBL" id="NUVX01000075">
    <property type="protein sequence ID" value="PFJ30218.1"/>
    <property type="molecule type" value="Genomic_DNA"/>
</dbReference>
<dbReference type="AlphaFoldDB" id="A0A9X6WH84"/>
<feature type="region of interest" description="Disordered" evidence="1">
    <location>
        <begin position="181"/>
        <end position="209"/>
    </location>
</feature>
<feature type="region of interest" description="Disordered" evidence="1">
    <location>
        <begin position="241"/>
        <end position="269"/>
    </location>
</feature>
<dbReference type="PROSITE" id="PS50126">
    <property type="entry name" value="S1"/>
    <property type="match status" value="1"/>
</dbReference>
<organism evidence="3 4">
    <name type="scientific">Bacillus thuringiensis</name>
    <dbReference type="NCBI Taxonomy" id="1428"/>
    <lineage>
        <taxon>Bacteria</taxon>
        <taxon>Bacillati</taxon>
        <taxon>Bacillota</taxon>
        <taxon>Bacilli</taxon>
        <taxon>Bacillales</taxon>
        <taxon>Bacillaceae</taxon>
        <taxon>Bacillus</taxon>
        <taxon>Bacillus cereus group</taxon>
    </lineage>
</organism>
<evidence type="ECO:0000256" key="1">
    <source>
        <dbReference type="SAM" id="MobiDB-lite"/>
    </source>
</evidence>
<dbReference type="Gene3D" id="2.40.50.140">
    <property type="entry name" value="Nucleic acid-binding proteins"/>
    <property type="match status" value="1"/>
</dbReference>
<proteinExistence type="predicted"/>
<dbReference type="GO" id="GO:0003735">
    <property type="term" value="F:structural constituent of ribosome"/>
    <property type="evidence" value="ECO:0007669"/>
    <property type="project" value="TreeGrafter"/>
</dbReference>